<keyword evidence="3" id="KW-1185">Reference proteome</keyword>
<reference evidence="2" key="2">
    <citation type="submission" date="2020-09" db="EMBL/GenBank/DDBJ databases">
        <authorList>
            <person name="Sun Q."/>
            <person name="Zhou Y."/>
        </authorList>
    </citation>
    <scope>NUCLEOTIDE SEQUENCE</scope>
    <source>
        <strain evidence="2">CGMCC 1.15758</strain>
    </source>
</reference>
<comment type="caution">
    <text evidence="2">The sequence shown here is derived from an EMBL/GenBank/DDBJ whole genome shotgun (WGS) entry which is preliminary data.</text>
</comment>
<evidence type="ECO:0000313" key="3">
    <source>
        <dbReference type="Proteomes" id="UP000636949"/>
    </source>
</evidence>
<dbReference type="OrthoDB" id="9815923at2"/>
<evidence type="ECO:0000259" key="1">
    <source>
        <dbReference type="Pfam" id="PF00535"/>
    </source>
</evidence>
<proteinExistence type="predicted"/>
<dbReference type="InterPro" id="IPR001173">
    <property type="entry name" value="Glyco_trans_2-like"/>
</dbReference>
<dbReference type="AlphaFoldDB" id="A0A8J2Z658"/>
<evidence type="ECO:0000313" key="2">
    <source>
        <dbReference type="EMBL" id="GGG04255.1"/>
    </source>
</evidence>
<sequence length="291" mass="34282">MKLSGFTFLRNAEELCFPYIQSIKSILPICDEFVIALGQSQDNSPEVLQQLAKEHPKIKVIETVWNEHMQVKGYTYAQQKMIAQFACTGDWLFYLEGDEIVHENDLQTIKEALHRYKDDQEVEALAFHYYHFYGNANTYLSSPTWYRYAPRIIKASVRSYAPDGLYWLVLDPKKSNRIARYPKAKLLDNYIYHYGWVRPEAAMSKKISQVNKHWGKSEGFDSKYSDIDHQILTEFKGVHPKIIEGFFVKEEGLFKANPNHVLTKKEKRQRFKMKLEKLFGLDLSRKYFKKI</sequence>
<dbReference type="InterPro" id="IPR029044">
    <property type="entry name" value="Nucleotide-diphossugar_trans"/>
</dbReference>
<accession>A0A8J2Z658</accession>
<gene>
    <name evidence="2" type="ORF">GCM10010995_22210</name>
</gene>
<name>A0A8J2Z658_9GAMM</name>
<dbReference type="RefSeq" id="WP_117003541.1">
    <property type="nucleotide sequence ID" value="NZ_BMJS01000030.1"/>
</dbReference>
<organism evidence="2 3">
    <name type="scientific">Cysteiniphilum litorale</name>
    <dbReference type="NCBI Taxonomy" id="2056700"/>
    <lineage>
        <taxon>Bacteria</taxon>
        <taxon>Pseudomonadati</taxon>
        <taxon>Pseudomonadota</taxon>
        <taxon>Gammaproteobacteria</taxon>
        <taxon>Thiotrichales</taxon>
        <taxon>Fastidiosibacteraceae</taxon>
        <taxon>Cysteiniphilum</taxon>
    </lineage>
</organism>
<dbReference type="Pfam" id="PF00535">
    <property type="entry name" value="Glycos_transf_2"/>
    <property type="match status" value="1"/>
</dbReference>
<protein>
    <recommendedName>
        <fullName evidence="1">Glycosyltransferase 2-like domain-containing protein</fullName>
    </recommendedName>
</protein>
<feature type="domain" description="Glycosyltransferase 2-like" evidence="1">
    <location>
        <begin position="30"/>
        <end position="140"/>
    </location>
</feature>
<dbReference type="SUPFAM" id="SSF53448">
    <property type="entry name" value="Nucleotide-diphospho-sugar transferases"/>
    <property type="match status" value="1"/>
</dbReference>
<dbReference type="EMBL" id="BMJS01000030">
    <property type="protein sequence ID" value="GGG04255.1"/>
    <property type="molecule type" value="Genomic_DNA"/>
</dbReference>
<dbReference type="Proteomes" id="UP000636949">
    <property type="component" value="Unassembled WGS sequence"/>
</dbReference>
<reference evidence="2" key="1">
    <citation type="journal article" date="2014" name="Int. J. Syst. Evol. Microbiol.">
        <title>Complete genome sequence of Corynebacterium casei LMG S-19264T (=DSM 44701T), isolated from a smear-ripened cheese.</title>
        <authorList>
            <consortium name="US DOE Joint Genome Institute (JGI-PGF)"/>
            <person name="Walter F."/>
            <person name="Albersmeier A."/>
            <person name="Kalinowski J."/>
            <person name="Ruckert C."/>
        </authorList>
    </citation>
    <scope>NUCLEOTIDE SEQUENCE</scope>
    <source>
        <strain evidence="2">CGMCC 1.15758</strain>
    </source>
</reference>
<dbReference type="Gene3D" id="3.90.550.10">
    <property type="entry name" value="Spore Coat Polysaccharide Biosynthesis Protein SpsA, Chain A"/>
    <property type="match status" value="1"/>
</dbReference>